<dbReference type="Pfam" id="PF00892">
    <property type="entry name" value="EamA"/>
    <property type="match status" value="1"/>
</dbReference>
<feature type="transmembrane region" description="Helical" evidence="6">
    <location>
        <begin position="93"/>
        <end position="112"/>
    </location>
</feature>
<name>A0ABW3MMR7_9PSEU</name>
<feature type="transmembrane region" description="Helical" evidence="6">
    <location>
        <begin position="7"/>
        <end position="26"/>
    </location>
</feature>
<dbReference type="Proteomes" id="UP001597045">
    <property type="component" value="Unassembled WGS sequence"/>
</dbReference>
<comment type="subcellular location">
    <subcellularLocation>
        <location evidence="1">Membrane</location>
        <topology evidence="1">Multi-pass membrane protein</topology>
    </subcellularLocation>
</comment>
<feature type="non-terminal residue" evidence="8">
    <location>
        <position position="134"/>
    </location>
</feature>
<protein>
    <submittedName>
        <fullName evidence="8">EamA family transporter</fullName>
    </submittedName>
</protein>
<accession>A0ABW3MMR7</accession>
<evidence type="ECO:0000313" key="8">
    <source>
        <dbReference type="EMBL" id="MFD1051916.1"/>
    </source>
</evidence>
<dbReference type="PANTHER" id="PTHR32322:SF2">
    <property type="entry name" value="EAMA DOMAIN-CONTAINING PROTEIN"/>
    <property type="match status" value="1"/>
</dbReference>
<feature type="transmembrane region" description="Helical" evidence="6">
    <location>
        <begin position="64"/>
        <end position="81"/>
    </location>
</feature>
<keyword evidence="3 6" id="KW-0812">Transmembrane</keyword>
<keyword evidence="5 6" id="KW-0472">Membrane</keyword>
<evidence type="ECO:0000256" key="6">
    <source>
        <dbReference type="SAM" id="Phobius"/>
    </source>
</evidence>
<dbReference type="EMBL" id="JBHTIS010003977">
    <property type="protein sequence ID" value="MFD1051916.1"/>
    <property type="molecule type" value="Genomic_DNA"/>
</dbReference>
<feature type="transmembrane region" description="Helical" evidence="6">
    <location>
        <begin position="32"/>
        <end position="52"/>
    </location>
</feature>
<evidence type="ECO:0000256" key="2">
    <source>
        <dbReference type="ARBA" id="ARBA00007362"/>
    </source>
</evidence>
<evidence type="ECO:0000256" key="5">
    <source>
        <dbReference type="ARBA" id="ARBA00023136"/>
    </source>
</evidence>
<reference evidence="9" key="1">
    <citation type="journal article" date="2019" name="Int. J. Syst. Evol. Microbiol.">
        <title>The Global Catalogue of Microorganisms (GCM) 10K type strain sequencing project: providing services to taxonomists for standard genome sequencing and annotation.</title>
        <authorList>
            <consortium name="The Broad Institute Genomics Platform"/>
            <consortium name="The Broad Institute Genome Sequencing Center for Infectious Disease"/>
            <person name="Wu L."/>
            <person name="Ma J."/>
        </authorList>
    </citation>
    <scope>NUCLEOTIDE SEQUENCE [LARGE SCALE GENOMIC DNA]</scope>
    <source>
        <strain evidence="9">JCM 31486</strain>
    </source>
</reference>
<feature type="domain" description="EamA" evidence="7">
    <location>
        <begin position="5"/>
        <end position="134"/>
    </location>
</feature>
<comment type="caution">
    <text evidence="8">The sequence shown here is derived from an EMBL/GenBank/DDBJ whole genome shotgun (WGS) entry which is preliminary data.</text>
</comment>
<keyword evidence="4 6" id="KW-1133">Transmembrane helix</keyword>
<dbReference type="InterPro" id="IPR037185">
    <property type="entry name" value="EmrE-like"/>
</dbReference>
<dbReference type="PANTHER" id="PTHR32322">
    <property type="entry name" value="INNER MEMBRANE TRANSPORTER"/>
    <property type="match status" value="1"/>
</dbReference>
<dbReference type="InterPro" id="IPR050638">
    <property type="entry name" value="AA-Vitamin_Transporters"/>
</dbReference>
<evidence type="ECO:0000256" key="4">
    <source>
        <dbReference type="ARBA" id="ARBA00022989"/>
    </source>
</evidence>
<proteinExistence type="inferred from homology"/>
<evidence type="ECO:0000256" key="1">
    <source>
        <dbReference type="ARBA" id="ARBA00004141"/>
    </source>
</evidence>
<organism evidence="8 9">
    <name type="scientific">Kibdelosporangium lantanae</name>
    <dbReference type="NCBI Taxonomy" id="1497396"/>
    <lineage>
        <taxon>Bacteria</taxon>
        <taxon>Bacillati</taxon>
        <taxon>Actinomycetota</taxon>
        <taxon>Actinomycetes</taxon>
        <taxon>Pseudonocardiales</taxon>
        <taxon>Pseudonocardiaceae</taxon>
        <taxon>Kibdelosporangium</taxon>
    </lineage>
</organism>
<gene>
    <name evidence="8" type="ORF">ACFQ1S_43320</name>
</gene>
<keyword evidence="9" id="KW-1185">Reference proteome</keyword>
<evidence type="ECO:0000313" key="9">
    <source>
        <dbReference type="Proteomes" id="UP001597045"/>
    </source>
</evidence>
<sequence>MTRTGWTLFMLMGVIWGLPYLMIKVAVDGVSVPVLVFARTVIGAAILLPIALRRVNWRAIGERWMWVLAFAVLEVIGPWALLSDAEHNLSSSMTGLLIAAVPIIGAVVVGFLGERLGVKQWVGLAVGFGGVALL</sequence>
<dbReference type="SUPFAM" id="SSF103481">
    <property type="entry name" value="Multidrug resistance efflux transporter EmrE"/>
    <property type="match status" value="1"/>
</dbReference>
<comment type="similarity">
    <text evidence="2">Belongs to the EamA transporter family.</text>
</comment>
<evidence type="ECO:0000259" key="7">
    <source>
        <dbReference type="Pfam" id="PF00892"/>
    </source>
</evidence>
<dbReference type="InterPro" id="IPR000620">
    <property type="entry name" value="EamA_dom"/>
</dbReference>
<evidence type="ECO:0000256" key="3">
    <source>
        <dbReference type="ARBA" id="ARBA00022692"/>
    </source>
</evidence>